<dbReference type="Proteomes" id="UP000030690">
    <property type="component" value="Unassembled WGS sequence"/>
</dbReference>
<reference evidence="2 3" key="2">
    <citation type="submission" date="2013-02" db="EMBL/GenBank/DDBJ databases">
        <title>The Genome Sequence of Plasmodium falciparum Vietnam Oak-Knoll (FVO).</title>
        <authorList>
            <consortium name="The Broad Institute Genome Sequencing Platform"/>
            <consortium name="The Broad Institute Genome Sequencing Center for Infectious Disease"/>
            <person name="Neafsey D."/>
            <person name="Cheeseman I."/>
            <person name="Volkman S."/>
            <person name="Adams J."/>
            <person name="Walker B."/>
            <person name="Young S.K."/>
            <person name="Zeng Q."/>
            <person name="Gargeya S."/>
            <person name="Fitzgerald M."/>
            <person name="Haas B."/>
            <person name="Abouelleil A."/>
            <person name="Alvarado L."/>
            <person name="Arachchi H.M."/>
            <person name="Berlin A.M."/>
            <person name="Chapman S.B."/>
            <person name="Dewar J."/>
            <person name="Goldberg J."/>
            <person name="Griggs A."/>
            <person name="Gujja S."/>
            <person name="Hansen M."/>
            <person name="Howarth C."/>
            <person name="Imamovic A."/>
            <person name="Larimer J."/>
            <person name="McCowan C."/>
            <person name="Murphy C."/>
            <person name="Neiman D."/>
            <person name="Pearson M."/>
            <person name="Priest M."/>
            <person name="Roberts A."/>
            <person name="Saif S."/>
            <person name="Shea T."/>
            <person name="Sisk P."/>
            <person name="Sykes S."/>
            <person name="Wortman J."/>
            <person name="Nusbaum C."/>
            <person name="Birren B."/>
        </authorList>
    </citation>
    <scope>NUCLEOTIDE SEQUENCE [LARGE SCALE GENOMIC DNA]</scope>
    <source>
        <strain evidence="3">Vietnam Oak-Knoll (FVO)</strain>
    </source>
</reference>
<gene>
    <name evidence="2" type="ORF">PFFVO_02349</name>
</gene>
<keyword evidence="1" id="KW-0472">Membrane</keyword>
<evidence type="ECO:0000313" key="2">
    <source>
        <dbReference type="EMBL" id="ETW18449.1"/>
    </source>
</evidence>
<reference evidence="2 3" key="1">
    <citation type="submission" date="2013-02" db="EMBL/GenBank/DDBJ databases">
        <title>The Genome Annotation of Plasmodium falciparum Vietnam Oak-Knoll (FVO).</title>
        <authorList>
            <consortium name="The Broad Institute Genome Sequencing Platform"/>
            <consortium name="The Broad Institute Genome Sequencing Center for Infectious Disease"/>
            <person name="Neafsey D."/>
            <person name="Hoffman S."/>
            <person name="Volkman S."/>
            <person name="Rosenthal P."/>
            <person name="Walker B."/>
            <person name="Young S.K."/>
            <person name="Zeng Q."/>
            <person name="Gargeya S."/>
            <person name="Fitzgerald M."/>
            <person name="Haas B."/>
            <person name="Abouelleil A."/>
            <person name="Allen A.W."/>
            <person name="Alvarado L."/>
            <person name="Arachchi H.M."/>
            <person name="Berlin A.M."/>
            <person name="Chapman S.B."/>
            <person name="Gainer-Dewar J."/>
            <person name="Goldberg J."/>
            <person name="Griggs A."/>
            <person name="Gujja S."/>
            <person name="Hansen M."/>
            <person name="Howarth C."/>
            <person name="Imamovic A."/>
            <person name="Ireland A."/>
            <person name="Larimer J."/>
            <person name="McCowan C."/>
            <person name="Murphy C."/>
            <person name="Pearson M."/>
            <person name="Poon T.W."/>
            <person name="Priest M."/>
            <person name="Roberts A."/>
            <person name="Saif S."/>
            <person name="Shea T."/>
            <person name="Sisk P."/>
            <person name="Sykes S."/>
            <person name="Wortman J."/>
            <person name="Nusbaum C."/>
            <person name="Birren B."/>
        </authorList>
    </citation>
    <scope>NUCLEOTIDE SEQUENCE [LARGE SCALE GENOMIC DNA]</scope>
    <source>
        <strain evidence="3">Vietnam Oak-Knoll (FVO)</strain>
    </source>
</reference>
<evidence type="ECO:0000313" key="3">
    <source>
        <dbReference type="Proteomes" id="UP000030690"/>
    </source>
</evidence>
<proteinExistence type="predicted"/>
<organism evidence="2 3">
    <name type="scientific">Plasmodium falciparum Vietnam Oak-Knoll</name>
    <name type="common">FVO</name>
    <dbReference type="NCBI Taxonomy" id="1036723"/>
    <lineage>
        <taxon>Eukaryota</taxon>
        <taxon>Sar</taxon>
        <taxon>Alveolata</taxon>
        <taxon>Apicomplexa</taxon>
        <taxon>Aconoidasida</taxon>
        <taxon>Haemosporida</taxon>
        <taxon>Plasmodiidae</taxon>
        <taxon>Plasmodium</taxon>
        <taxon>Plasmodium (Laverania)</taxon>
    </lineage>
</organism>
<keyword evidence="1" id="KW-1133">Transmembrane helix</keyword>
<accession>A0A024V7J1</accession>
<sequence>MVLYVAFLVYKFITLNCFPLPNCNMNKHIFYCFYIIIKIYTFYYINKVNIKKFYNTVKC</sequence>
<dbReference type="EMBL" id="KI925078">
    <property type="protein sequence ID" value="ETW18449.1"/>
    <property type="molecule type" value="Genomic_DNA"/>
</dbReference>
<keyword evidence="1" id="KW-0812">Transmembrane</keyword>
<dbReference type="AlphaFoldDB" id="A0A024V7J1"/>
<name>A0A024V7J1_PLAFA</name>
<feature type="transmembrane region" description="Helical" evidence="1">
    <location>
        <begin position="28"/>
        <end position="45"/>
    </location>
</feature>
<evidence type="ECO:0000256" key="1">
    <source>
        <dbReference type="SAM" id="Phobius"/>
    </source>
</evidence>
<protein>
    <submittedName>
        <fullName evidence="2">Uncharacterized protein</fullName>
    </submittedName>
</protein>